<proteinExistence type="predicted"/>
<dbReference type="PRINTS" id="PR00344">
    <property type="entry name" value="BCTRLSENSOR"/>
</dbReference>
<feature type="domain" description="PAS" evidence="17">
    <location>
        <begin position="421"/>
        <end position="492"/>
    </location>
</feature>
<dbReference type="PANTHER" id="PTHR43065:SF47">
    <property type="match status" value="1"/>
</dbReference>
<gene>
    <name evidence="20" type="ORF">EDD76_111173</name>
</gene>
<dbReference type="Proteomes" id="UP000295718">
    <property type="component" value="Unassembled WGS sequence"/>
</dbReference>
<evidence type="ECO:0000256" key="4">
    <source>
        <dbReference type="ARBA" id="ARBA00022475"/>
    </source>
</evidence>
<dbReference type="Gene3D" id="3.30.565.10">
    <property type="entry name" value="Histidine kinase-like ATPase, C-terminal domain"/>
    <property type="match status" value="1"/>
</dbReference>
<dbReference type="PROSITE" id="PS50113">
    <property type="entry name" value="PAC"/>
    <property type="match status" value="1"/>
</dbReference>
<protein>
    <recommendedName>
        <fullName evidence="3">histidine kinase</fullName>
        <ecNumber evidence="3">2.7.13.3</ecNumber>
    </recommendedName>
</protein>
<feature type="transmembrane region" description="Helical" evidence="15">
    <location>
        <begin position="342"/>
        <end position="361"/>
    </location>
</feature>
<keyword evidence="4" id="KW-1003">Cell membrane</keyword>
<dbReference type="STRING" id="1469948.GCA_000732725_01661"/>
<dbReference type="SUPFAM" id="SSF55785">
    <property type="entry name" value="PYP-like sensor domain (PAS domain)"/>
    <property type="match status" value="1"/>
</dbReference>
<comment type="catalytic activity">
    <reaction evidence="1">
        <text>ATP + protein L-histidine = ADP + protein N-phospho-L-histidine.</text>
        <dbReference type="EC" id="2.7.13.3"/>
    </reaction>
</comment>
<keyword evidence="10" id="KW-0067">ATP-binding</keyword>
<dbReference type="Gene3D" id="3.30.450.20">
    <property type="entry name" value="PAS domain"/>
    <property type="match status" value="2"/>
</dbReference>
<evidence type="ECO:0000313" key="21">
    <source>
        <dbReference type="Proteomes" id="UP000295718"/>
    </source>
</evidence>
<keyword evidence="13 15" id="KW-0472">Membrane</keyword>
<evidence type="ECO:0000256" key="15">
    <source>
        <dbReference type="SAM" id="Phobius"/>
    </source>
</evidence>
<feature type="domain" description="PAC" evidence="18">
    <location>
        <begin position="495"/>
        <end position="547"/>
    </location>
</feature>
<evidence type="ECO:0000256" key="1">
    <source>
        <dbReference type="ARBA" id="ARBA00000085"/>
    </source>
</evidence>
<sequence length="831" mass="94550">MGKKKLSLRQAILVPFTVIVLVVVCTFAILWNYDYDRLAEKQGESFTQIMSMMIENKIKTLLQNPYMLAELSASYISREKLFGQEDLEEIQEYEMGIYNTLDFSLPQISAISYGDENGNYVGIRLNSDQSYNLMLKDKRTDDRLVIYEGTDTYSDEISIFDEYDLKQRPWYTQTKASTQEKWSDVYTNYDEKKRATISALVRVYDEAGDFTGAMCYDVSLDSLNDYLESQFSDSEGIVYIVDKDWKLIAQSVEDIRETEAGAESVDLINATESNLAAIRESAEYFGALHTLPDEVVRKEINGEVNFMHVSQVKELGSLDWKVVILLPETELMGNMKSNQTSLVILGLLITIIGSIAGILLINSVIVPITKSIKGASEIAEGKYGIYIQNKRTVIKESSELLAAFNKMSDKLREYIDKIKRNEEEYRTLIENVGNAIFSIASDGSILSVNNVFESVLGLDRENIIGKHFRALFREQQEIDYFEKIFEQIKESKEHVSFRHRFFDKDRNQRVYIIDFIPLLSEDGDLLRILGSTTDITELDKAQKEIKYLHEKETERLQELVEEKTSELNRAMKEIIEMEKFASLGSLVSGVAHEINTPLGVAVSAASYMEETNKHGQKLLLEGQMTKGEFIKYIDSMSETSFILNNNLKRAAELVKSFKQMAVNQSNEQKVNFNFNEFLNNLLINLKHEYKNTGIQIDIECDEALWVNSYPGAYSQIFTNLIMNSIIHAFSDKEGIIKIAVWADEHDITMQYSDNGKGIKKENLDKIFNPFFTTNRSGGGSGLGLSIVYNIVTAQLGGKITCESMLNKGTLFCIKVPVVLEEKTYDKGMGQY</sequence>
<dbReference type="InterPro" id="IPR036097">
    <property type="entry name" value="HisK_dim/P_sf"/>
</dbReference>
<dbReference type="EC" id="2.7.13.3" evidence="3"/>
<dbReference type="SMART" id="SM00091">
    <property type="entry name" value="PAS"/>
    <property type="match status" value="1"/>
</dbReference>
<evidence type="ECO:0000256" key="2">
    <source>
        <dbReference type="ARBA" id="ARBA00004651"/>
    </source>
</evidence>
<evidence type="ECO:0000256" key="3">
    <source>
        <dbReference type="ARBA" id="ARBA00012438"/>
    </source>
</evidence>
<evidence type="ECO:0000256" key="14">
    <source>
        <dbReference type="SAM" id="Coils"/>
    </source>
</evidence>
<dbReference type="InterPro" id="IPR000700">
    <property type="entry name" value="PAS-assoc_C"/>
</dbReference>
<keyword evidence="5" id="KW-0597">Phosphoprotein</keyword>
<dbReference type="GO" id="GO:0005524">
    <property type="term" value="F:ATP binding"/>
    <property type="evidence" value="ECO:0007669"/>
    <property type="project" value="UniProtKB-KW"/>
</dbReference>
<dbReference type="PROSITE" id="PS50109">
    <property type="entry name" value="HIS_KIN"/>
    <property type="match status" value="1"/>
</dbReference>
<dbReference type="PANTHER" id="PTHR43065">
    <property type="entry name" value="SENSOR HISTIDINE KINASE"/>
    <property type="match status" value="1"/>
</dbReference>
<evidence type="ECO:0000259" key="17">
    <source>
        <dbReference type="PROSITE" id="PS50112"/>
    </source>
</evidence>
<evidence type="ECO:0000256" key="10">
    <source>
        <dbReference type="ARBA" id="ARBA00022840"/>
    </source>
</evidence>
<feature type="domain" description="HAMP" evidence="19">
    <location>
        <begin position="362"/>
        <end position="416"/>
    </location>
</feature>
<reference evidence="20 21" key="1">
    <citation type="submission" date="2019-03" db="EMBL/GenBank/DDBJ databases">
        <title>Genomic Encyclopedia of Type Strains, Phase IV (KMG-IV): sequencing the most valuable type-strain genomes for metagenomic binning, comparative biology and taxonomic classification.</title>
        <authorList>
            <person name="Goeker M."/>
        </authorList>
    </citation>
    <scope>NUCLEOTIDE SEQUENCE [LARGE SCALE GENOMIC DNA]</scope>
    <source>
        <strain evidence="20 21">DSM 100556</strain>
    </source>
</reference>
<dbReference type="InterPro" id="IPR029151">
    <property type="entry name" value="Sensor-like_sf"/>
</dbReference>
<dbReference type="GO" id="GO:0005886">
    <property type="term" value="C:plasma membrane"/>
    <property type="evidence" value="ECO:0007669"/>
    <property type="project" value="UniProtKB-SubCell"/>
</dbReference>
<evidence type="ECO:0000313" key="20">
    <source>
        <dbReference type="EMBL" id="TCL56679.1"/>
    </source>
</evidence>
<evidence type="ECO:0000256" key="9">
    <source>
        <dbReference type="ARBA" id="ARBA00022777"/>
    </source>
</evidence>
<evidence type="ECO:0000259" key="16">
    <source>
        <dbReference type="PROSITE" id="PS50109"/>
    </source>
</evidence>
<keyword evidence="9" id="KW-0418">Kinase</keyword>
<name>A0A4R1QS20_9FIRM</name>
<keyword evidence="21" id="KW-1185">Reference proteome</keyword>
<dbReference type="Gene3D" id="1.10.287.130">
    <property type="match status" value="1"/>
</dbReference>
<dbReference type="InterPro" id="IPR003594">
    <property type="entry name" value="HATPase_dom"/>
</dbReference>
<dbReference type="SUPFAM" id="SSF55874">
    <property type="entry name" value="ATPase domain of HSP90 chaperone/DNA topoisomerase II/histidine kinase"/>
    <property type="match status" value="1"/>
</dbReference>
<evidence type="ECO:0000256" key="6">
    <source>
        <dbReference type="ARBA" id="ARBA00022679"/>
    </source>
</evidence>
<dbReference type="Pfam" id="PF02518">
    <property type="entry name" value="HATPase_c"/>
    <property type="match status" value="1"/>
</dbReference>
<dbReference type="PROSITE" id="PS50112">
    <property type="entry name" value="PAS"/>
    <property type="match status" value="1"/>
</dbReference>
<dbReference type="CDD" id="cd00130">
    <property type="entry name" value="PAS"/>
    <property type="match status" value="1"/>
</dbReference>
<dbReference type="InterPro" id="IPR003661">
    <property type="entry name" value="HisK_dim/P_dom"/>
</dbReference>
<dbReference type="Pfam" id="PF02743">
    <property type="entry name" value="dCache_1"/>
    <property type="match status" value="1"/>
</dbReference>
<evidence type="ECO:0000256" key="12">
    <source>
        <dbReference type="ARBA" id="ARBA00023012"/>
    </source>
</evidence>
<accession>A0A4R1QS20</accession>
<keyword evidence="6" id="KW-0808">Transferase</keyword>
<evidence type="ECO:0000259" key="19">
    <source>
        <dbReference type="PROSITE" id="PS50885"/>
    </source>
</evidence>
<dbReference type="RefSeq" id="WP_051869339.1">
    <property type="nucleotide sequence ID" value="NZ_JPNB01000001.1"/>
</dbReference>
<keyword evidence="7 15" id="KW-0812">Transmembrane</keyword>
<keyword evidence="11 15" id="KW-1133">Transmembrane helix</keyword>
<dbReference type="SMART" id="SM00387">
    <property type="entry name" value="HATPase_c"/>
    <property type="match status" value="1"/>
</dbReference>
<dbReference type="InterPro" id="IPR000014">
    <property type="entry name" value="PAS"/>
</dbReference>
<keyword evidence="12" id="KW-0902">Two-component regulatory system</keyword>
<dbReference type="EMBL" id="SLUO01000011">
    <property type="protein sequence ID" value="TCL56679.1"/>
    <property type="molecule type" value="Genomic_DNA"/>
</dbReference>
<keyword evidence="8" id="KW-0547">Nucleotide-binding</keyword>
<feature type="transmembrane region" description="Helical" evidence="15">
    <location>
        <begin position="12"/>
        <end position="33"/>
    </location>
</feature>
<dbReference type="SUPFAM" id="SSF103190">
    <property type="entry name" value="Sensory domain-like"/>
    <property type="match status" value="1"/>
</dbReference>
<dbReference type="PROSITE" id="PS50885">
    <property type="entry name" value="HAMP"/>
    <property type="match status" value="1"/>
</dbReference>
<dbReference type="InterPro" id="IPR035965">
    <property type="entry name" value="PAS-like_dom_sf"/>
</dbReference>
<dbReference type="InterPro" id="IPR036890">
    <property type="entry name" value="HATPase_C_sf"/>
</dbReference>
<keyword evidence="14" id="KW-0175">Coiled coil</keyword>
<evidence type="ECO:0000256" key="13">
    <source>
        <dbReference type="ARBA" id="ARBA00023136"/>
    </source>
</evidence>
<dbReference type="Gene3D" id="6.10.340.10">
    <property type="match status" value="1"/>
</dbReference>
<dbReference type="SUPFAM" id="SSF47384">
    <property type="entry name" value="Homodimeric domain of signal transducing histidine kinase"/>
    <property type="match status" value="1"/>
</dbReference>
<evidence type="ECO:0000259" key="18">
    <source>
        <dbReference type="PROSITE" id="PS50113"/>
    </source>
</evidence>
<feature type="domain" description="Histidine kinase" evidence="16">
    <location>
        <begin position="589"/>
        <end position="819"/>
    </location>
</feature>
<evidence type="ECO:0000256" key="11">
    <source>
        <dbReference type="ARBA" id="ARBA00022989"/>
    </source>
</evidence>
<dbReference type="NCBIfam" id="TIGR00229">
    <property type="entry name" value="sensory_box"/>
    <property type="match status" value="1"/>
</dbReference>
<dbReference type="InterPro" id="IPR005467">
    <property type="entry name" value="His_kinase_dom"/>
</dbReference>
<comment type="subcellular location">
    <subcellularLocation>
        <location evidence="2">Cell membrane</location>
        <topology evidence="2">Multi-pass membrane protein</topology>
    </subcellularLocation>
</comment>
<evidence type="ECO:0000256" key="7">
    <source>
        <dbReference type="ARBA" id="ARBA00022692"/>
    </source>
</evidence>
<dbReference type="InterPro" id="IPR003660">
    <property type="entry name" value="HAMP_dom"/>
</dbReference>
<dbReference type="CDD" id="cd00082">
    <property type="entry name" value="HisKA"/>
    <property type="match status" value="1"/>
</dbReference>
<comment type="caution">
    <text evidence="20">The sequence shown here is derived from an EMBL/GenBank/DDBJ whole genome shotgun (WGS) entry which is preliminary data.</text>
</comment>
<dbReference type="AlphaFoldDB" id="A0A4R1QS20"/>
<evidence type="ECO:0000256" key="8">
    <source>
        <dbReference type="ARBA" id="ARBA00022741"/>
    </source>
</evidence>
<organism evidence="20 21">
    <name type="scientific">Kineothrix alysoides</name>
    <dbReference type="NCBI Taxonomy" id="1469948"/>
    <lineage>
        <taxon>Bacteria</taxon>
        <taxon>Bacillati</taxon>
        <taxon>Bacillota</taxon>
        <taxon>Clostridia</taxon>
        <taxon>Lachnospirales</taxon>
        <taxon>Lachnospiraceae</taxon>
        <taxon>Kineothrix</taxon>
    </lineage>
</organism>
<dbReference type="InterPro" id="IPR004358">
    <property type="entry name" value="Sig_transdc_His_kin-like_C"/>
</dbReference>
<evidence type="ECO:0000256" key="5">
    <source>
        <dbReference type="ARBA" id="ARBA00022553"/>
    </source>
</evidence>
<feature type="coiled-coil region" evidence="14">
    <location>
        <begin position="404"/>
        <end position="431"/>
    </location>
</feature>
<dbReference type="GO" id="GO:0000155">
    <property type="term" value="F:phosphorelay sensor kinase activity"/>
    <property type="evidence" value="ECO:0007669"/>
    <property type="project" value="InterPro"/>
</dbReference>
<dbReference type="Pfam" id="PF13426">
    <property type="entry name" value="PAS_9"/>
    <property type="match status" value="1"/>
</dbReference>
<dbReference type="InterPro" id="IPR033479">
    <property type="entry name" value="dCache_1"/>
</dbReference>